<keyword evidence="1" id="KW-0732">Signal</keyword>
<dbReference type="Proteomes" id="UP000192917">
    <property type="component" value="Unassembled WGS sequence"/>
</dbReference>
<evidence type="ECO:0000313" key="4">
    <source>
        <dbReference type="Proteomes" id="UP000192917"/>
    </source>
</evidence>
<dbReference type="Pfam" id="PF04972">
    <property type="entry name" value="BON"/>
    <property type="match status" value="2"/>
</dbReference>
<dbReference type="PROSITE" id="PS50914">
    <property type="entry name" value="BON"/>
    <property type="match status" value="2"/>
</dbReference>
<sequence>MPVSRLPLAGLALLCCLLPGACSPTGAAVGAAATGGLAASSEKGFAAAVDDAAIRAGLNDRFFKKNLELFADVNFAVEEGRVLLTGDVPTPADEVEAVRLAWQPEGVKEVIDELRVRDDSSLIDAARDRWIATELKADLVFDREVSAVNYSIEVVNGVVYLLGVARTQQELDTIERYVKQIAYVQGFVSYVHVLEPAK</sequence>
<dbReference type="STRING" id="560819.SAMN05428998_104156"/>
<evidence type="ECO:0000313" key="3">
    <source>
        <dbReference type="EMBL" id="SMF08718.1"/>
    </source>
</evidence>
<feature type="chain" id="PRO_5012802884" evidence="1">
    <location>
        <begin position="28"/>
        <end position="198"/>
    </location>
</feature>
<dbReference type="InterPro" id="IPR051686">
    <property type="entry name" value="Lipoprotein_DolP"/>
</dbReference>
<dbReference type="InterPro" id="IPR014004">
    <property type="entry name" value="Transpt-assoc_nodulatn_dom_bac"/>
</dbReference>
<dbReference type="RefSeq" id="WP_085121859.1">
    <property type="nucleotide sequence ID" value="NZ_FWZX01000004.1"/>
</dbReference>
<feature type="signal peptide" evidence="1">
    <location>
        <begin position="1"/>
        <end position="27"/>
    </location>
</feature>
<feature type="domain" description="BON" evidence="2">
    <location>
        <begin position="127"/>
        <end position="195"/>
    </location>
</feature>
<dbReference type="EMBL" id="FWZX01000004">
    <property type="protein sequence ID" value="SMF08718.1"/>
    <property type="molecule type" value="Genomic_DNA"/>
</dbReference>
<dbReference type="InterPro" id="IPR007055">
    <property type="entry name" value="BON_dom"/>
</dbReference>
<evidence type="ECO:0000256" key="1">
    <source>
        <dbReference type="SAM" id="SignalP"/>
    </source>
</evidence>
<name>A0A1Y6BKW1_9PROT</name>
<reference evidence="3 4" key="1">
    <citation type="submission" date="2017-04" db="EMBL/GenBank/DDBJ databases">
        <authorList>
            <person name="Afonso C.L."/>
            <person name="Miller P.J."/>
            <person name="Scott M.A."/>
            <person name="Spackman E."/>
            <person name="Goraichik I."/>
            <person name="Dimitrov K.M."/>
            <person name="Suarez D.L."/>
            <person name="Swayne D.E."/>
        </authorList>
    </citation>
    <scope>NUCLEOTIDE SEQUENCE [LARGE SCALE GENOMIC DNA]</scope>
    <source>
        <strain evidence="3 4">USBA 355</strain>
    </source>
</reference>
<protein>
    <submittedName>
        <fullName evidence="3">Osmotically-inducible protein OsmY, contains BON domain</fullName>
    </submittedName>
</protein>
<proteinExistence type="predicted"/>
<dbReference type="SMART" id="SM00749">
    <property type="entry name" value="BON"/>
    <property type="match status" value="2"/>
</dbReference>
<keyword evidence="4" id="KW-1185">Reference proteome</keyword>
<dbReference type="AlphaFoldDB" id="A0A1Y6BKW1"/>
<feature type="domain" description="BON" evidence="2">
    <location>
        <begin position="50"/>
        <end position="118"/>
    </location>
</feature>
<accession>A0A1Y6BKW1</accession>
<dbReference type="Gene3D" id="3.40.1520.20">
    <property type="match status" value="1"/>
</dbReference>
<organism evidence="3 4">
    <name type="scientific">Tistlia consotensis USBA 355</name>
    <dbReference type="NCBI Taxonomy" id="560819"/>
    <lineage>
        <taxon>Bacteria</taxon>
        <taxon>Pseudomonadati</taxon>
        <taxon>Pseudomonadota</taxon>
        <taxon>Alphaproteobacteria</taxon>
        <taxon>Rhodospirillales</taxon>
        <taxon>Rhodovibrionaceae</taxon>
        <taxon>Tistlia</taxon>
    </lineage>
</organism>
<dbReference type="PANTHER" id="PTHR34606:SF15">
    <property type="entry name" value="BON DOMAIN-CONTAINING PROTEIN"/>
    <property type="match status" value="1"/>
</dbReference>
<dbReference type="PANTHER" id="PTHR34606">
    <property type="entry name" value="BON DOMAIN-CONTAINING PROTEIN"/>
    <property type="match status" value="1"/>
</dbReference>
<evidence type="ECO:0000259" key="2">
    <source>
        <dbReference type="PROSITE" id="PS50914"/>
    </source>
</evidence>
<gene>
    <name evidence="3" type="ORF">SAMN05428998_104156</name>
</gene>